<dbReference type="STRING" id="235205.BAZSYMB_SCAFFOLD00004_60"/>
<gene>
    <name evidence="2" type="ORF">BAZSYMA_ACONTIG00157_3</name>
    <name evidence="1" type="ORF">BAZSYMB_SCAFFOLD00004_60</name>
</gene>
<evidence type="ECO:0000313" key="3">
    <source>
        <dbReference type="Proteomes" id="UP000198559"/>
    </source>
</evidence>
<reference evidence="3 4" key="1">
    <citation type="submission" date="2016-06" db="EMBL/GenBank/DDBJ databases">
        <authorList>
            <person name="Petersen J."/>
            <person name="Sayavedra L."/>
        </authorList>
    </citation>
    <scope>NUCLEOTIDE SEQUENCE [LARGE SCALE GENOMIC DNA]</scope>
    <source>
        <strain evidence="4">BazSymA</strain>
        <strain evidence="3">BazSymB</strain>
    </source>
</reference>
<accession>A0A1H6LUS6</accession>
<dbReference type="AlphaFoldDB" id="A0A1H6LUS6"/>
<protein>
    <submittedName>
        <fullName evidence="2">[weak similarity to] toxin</fullName>
    </submittedName>
</protein>
<name>A0A1H6LUS6_9GAMM</name>
<dbReference type="Proteomes" id="UP000198559">
    <property type="component" value="Unassembled WGS sequence"/>
</dbReference>
<dbReference type="EMBL" id="CDSC02000326">
    <property type="protein sequence ID" value="SEH92457.1"/>
    <property type="molecule type" value="Genomic_DNA"/>
</dbReference>
<evidence type="ECO:0000313" key="1">
    <source>
        <dbReference type="EMBL" id="SEH57916.1"/>
    </source>
</evidence>
<organism evidence="2 4">
    <name type="scientific">Bathymodiolus azoricus thioautotrophic gill symbiont</name>
    <dbReference type="NCBI Taxonomy" id="235205"/>
    <lineage>
        <taxon>Bacteria</taxon>
        <taxon>Pseudomonadati</taxon>
        <taxon>Pseudomonadota</taxon>
        <taxon>Gammaproteobacteria</taxon>
        <taxon>sulfur-oxidizing symbionts</taxon>
    </lineage>
</organism>
<dbReference type="Proteomes" id="UP000198988">
    <property type="component" value="Unassembled WGS sequence"/>
</dbReference>
<reference evidence="2" key="2">
    <citation type="submission" date="2016-06" db="EMBL/GenBank/DDBJ databases">
        <authorList>
            <person name="Olsen C.W."/>
            <person name="Carey S."/>
            <person name="Hinshaw L."/>
            <person name="Karasin A.I."/>
        </authorList>
    </citation>
    <scope>NUCLEOTIDE SEQUENCE [LARGE SCALE GENOMIC DNA]</scope>
    <source>
        <strain evidence="2">BazSymA</strain>
        <strain evidence="1">BazSymB</strain>
    </source>
</reference>
<dbReference type="RefSeq" id="WP_090716871.1">
    <property type="nucleotide sequence ID" value="NZ_CDSC02000326.1"/>
</dbReference>
<evidence type="ECO:0000313" key="2">
    <source>
        <dbReference type="EMBL" id="SEH92457.1"/>
    </source>
</evidence>
<dbReference type="EMBL" id="CVUD02000032">
    <property type="protein sequence ID" value="SEH57916.1"/>
    <property type="molecule type" value="Genomic_DNA"/>
</dbReference>
<evidence type="ECO:0000313" key="4">
    <source>
        <dbReference type="Proteomes" id="UP000198988"/>
    </source>
</evidence>
<dbReference type="OrthoDB" id="9814045at2"/>
<proteinExistence type="predicted"/>
<sequence>MEFNWSDDKNNLLLELRNVCFEDVVTSISNGKLLNIEKNPSKNFDNQYCLVVEISHYVYVVPFIKDKDLFFLKTIFPSRKQTKKYLGG</sequence>